<sequence>MGNEGAIKTSSRKHIHLYHVGNDRYSEATSRYYKQDKDVEDDVEIQAYLNEVSLSGNWRKGRHWKGNKR</sequence>
<comment type="caution">
    <text evidence="1">The sequence shown here is derived from an EMBL/GenBank/DDBJ whole genome shotgun (WGS) entry which is preliminary data.</text>
</comment>
<keyword evidence="2" id="KW-1185">Reference proteome</keyword>
<organism evidence="1 2">
    <name type="scientific">Desmophyllum pertusum</name>
    <dbReference type="NCBI Taxonomy" id="174260"/>
    <lineage>
        <taxon>Eukaryota</taxon>
        <taxon>Metazoa</taxon>
        <taxon>Cnidaria</taxon>
        <taxon>Anthozoa</taxon>
        <taxon>Hexacorallia</taxon>
        <taxon>Scleractinia</taxon>
        <taxon>Caryophylliina</taxon>
        <taxon>Caryophylliidae</taxon>
        <taxon>Desmophyllum</taxon>
    </lineage>
</organism>
<dbReference type="Proteomes" id="UP001163046">
    <property type="component" value="Unassembled WGS sequence"/>
</dbReference>
<name>A0A9X0CH33_9CNID</name>
<dbReference type="InterPro" id="IPR036226">
    <property type="entry name" value="LipOase_C_sf"/>
</dbReference>
<evidence type="ECO:0000313" key="1">
    <source>
        <dbReference type="EMBL" id="KAJ7340325.1"/>
    </source>
</evidence>
<proteinExistence type="predicted"/>
<reference evidence="1" key="1">
    <citation type="submission" date="2023-01" db="EMBL/GenBank/DDBJ databases">
        <title>Genome assembly of the deep-sea coral Lophelia pertusa.</title>
        <authorList>
            <person name="Herrera S."/>
            <person name="Cordes E."/>
        </authorList>
    </citation>
    <scope>NUCLEOTIDE SEQUENCE</scope>
    <source>
        <strain evidence="1">USNM1676648</strain>
        <tissue evidence="1">Polyp</tissue>
    </source>
</reference>
<dbReference type="EMBL" id="MU827778">
    <property type="protein sequence ID" value="KAJ7340325.1"/>
    <property type="molecule type" value="Genomic_DNA"/>
</dbReference>
<gene>
    <name evidence="1" type="ORF">OS493_003061</name>
</gene>
<dbReference type="AlphaFoldDB" id="A0A9X0CH33"/>
<accession>A0A9X0CH33</accession>
<evidence type="ECO:0000313" key="2">
    <source>
        <dbReference type="Proteomes" id="UP001163046"/>
    </source>
</evidence>
<protein>
    <submittedName>
        <fullName evidence="1">Uncharacterized protein</fullName>
    </submittedName>
</protein>
<dbReference type="SUPFAM" id="SSF48484">
    <property type="entry name" value="Lipoxigenase"/>
    <property type="match status" value="1"/>
</dbReference>